<dbReference type="CDD" id="cd22157">
    <property type="entry name" value="F-box_AtFBW1-like"/>
    <property type="match status" value="1"/>
</dbReference>
<gene>
    <name evidence="3" type="primary">LOC104582368</name>
    <name evidence="2" type="ORF">BRADI_1g62460v3</name>
</gene>
<dbReference type="SUPFAM" id="SSF81383">
    <property type="entry name" value="F-box domain"/>
    <property type="match status" value="1"/>
</dbReference>
<feature type="domain" description="F-box" evidence="1">
    <location>
        <begin position="23"/>
        <end position="63"/>
    </location>
</feature>
<name>I1H5H3_BRADI</name>
<dbReference type="InterPro" id="IPR011043">
    <property type="entry name" value="Gal_Oxase/kelch_b-propeller"/>
</dbReference>
<organism evidence="3">
    <name type="scientific">Brachypodium distachyon</name>
    <name type="common">Purple false brome</name>
    <name type="synonym">Trachynia distachya</name>
    <dbReference type="NCBI Taxonomy" id="15368"/>
    <lineage>
        <taxon>Eukaryota</taxon>
        <taxon>Viridiplantae</taxon>
        <taxon>Streptophyta</taxon>
        <taxon>Embryophyta</taxon>
        <taxon>Tracheophyta</taxon>
        <taxon>Spermatophyta</taxon>
        <taxon>Magnoliopsida</taxon>
        <taxon>Liliopsida</taxon>
        <taxon>Poales</taxon>
        <taxon>Poaceae</taxon>
        <taxon>BOP clade</taxon>
        <taxon>Pooideae</taxon>
        <taxon>Stipodae</taxon>
        <taxon>Brachypodieae</taxon>
        <taxon>Brachypodium</taxon>
    </lineage>
</organism>
<protein>
    <recommendedName>
        <fullName evidence="1">F-box domain-containing protein</fullName>
    </recommendedName>
</protein>
<dbReference type="STRING" id="15368.I1H5H3"/>
<evidence type="ECO:0000259" key="1">
    <source>
        <dbReference type="SMART" id="SM00256"/>
    </source>
</evidence>
<evidence type="ECO:0000313" key="2">
    <source>
        <dbReference type="EMBL" id="KQK21690.1"/>
    </source>
</evidence>
<dbReference type="InterPro" id="IPR036047">
    <property type="entry name" value="F-box-like_dom_sf"/>
</dbReference>
<dbReference type="PANTHER" id="PTHR35546">
    <property type="entry name" value="F-BOX PROTEIN INTERACTION DOMAIN PROTEIN-RELATED"/>
    <property type="match status" value="1"/>
</dbReference>
<reference evidence="2" key="2">
    <citation type="submission" date="2017-06" db="EMBL/GenBank/DDBJ databases">
        <title>WGS assembly of Brachypodium distachyon.</title>
        <authorList>
            <consortium name="The International Brachypodium Initiative"/>
            <person name="Lucas S."/>
            <person name="Harmon-Smith M."/>
            <person name="Lail K."/>
            <person name="Tice H."/>
            <person name="Grimwood J."/>
            <person name="Bruce D."/>
            <person name="Barry K."/>
            <person name="Shu S."/>
            <person name="Lindquist E."/>
            <person name="Wang M."/>
            <person name="Pitluck S."/>
            <person name="Vogel J.P."/>
            <person name="Garvin D.F."/>
            <person name="Mockler T.C."/>
            <person name="Schmutz J."/>
            <person name="Rokhsar D."/>
            <person name="Bevan M.W."/>
        </authorList>
    </citation>
    <scope>NUCLEOTIDE SEQUENCE</scope>
    <source>
        <strain evidence="2">Bd21</strain>
    </source>
</reference>
<proteinExistence type="predicted"/>
<dbReference type="InterPro" id="IPR001810">
    <property type="entry name" value="F-box_dom"/>
</dbReference>
<dbReference type="Gramene" id="KQK21690">
    <property type="protein sequence ID" value="KQK21690"/>
    <property type="gene ID" value="BRADI_1g62460v3"/>
</dbReference>
<dbReference type="Proteomes" id="UP000008810">
    <property type="component" value="Chromosome 1"/>
</dbReference>
<reference evidence="2 3" key="1">
    <citation type="journal article" date="2010" name="Nature">
        <title>Genome sequencing and analysis of the model grass Brachypodium distachyon.</title>
        <authorList>
            <consortium name="International Brachypodium Initiative"/>
        </authorList>
    </citation>
    <scope>NUCLEOTIDE SEQUENCE [LARGE SCALE GENOMIC DNA]</scope>
    <source>
        <strain evidence="2">Bd21</strain>
        <strain evidence="3">cv. Bd21</strain>
    </source>
</reference>
<dbReference type="HOGENOM" id="CLU_022847_1_1_1"/>
<dbReference type="SUPFAM" id="SSF50965">
    <property type="entry name" value="Galactose oxidase, central domain"/>
    <property type="match status" value="1"/>
</dbReference>
<dbReference type="EMBL" id="CM000880">
    <property type="protein sequence ID" value="KQK21690.1"/>
    <property type="molecule type" value="Genomic_DNA"/>
</dbReference>
<sequence length="389" mass="43862">MEVGSRNKQPDAAASASSAAAFLTQDLIIEILSRVPYRSLCRFMCVSKSWRTLCSDPALRRKSPQTLSGFFYRSVYSFNYPSLDERCHLTNLSGRGRPMVDPSLPFLPSGTRIESFVDCCNGLLLCRCSSSNMSSQRQSFYVVCNPATEKWTVLPDTEAMDGCCILRLGFDPAASPHFRVFLLLRNPQGLQVISGVEIYSTETGIWTYRQSQWDHYSAVYANSKTVFFNGIMHFTAADSSIITVDMEGKTWGKILTPLQSNSSFLGLSGGHLYLAHINHTAEPLLSVWILKDYGSEQWIPLHIGRIWKLFKPRHLTFQWYNEVIAIHPAQNLIFCTAGWQKNLISYDMDRRVVHAICALGDNTTDPYLPYTPCFLEWPSDGLGSAKRMS</sequence>
<dbReference type="eggNOG" id="ENOG502QWH8">
    <property type="taxonomic scope" value="Eukaryota"/>
</dbReference>
<evidence type="ECO:0000313" key="3">
    <source>
        <dbReference type="EnsemblPlants" id="KQK21690"/>
    </source>
</evidence>
<keyword evidence="4" id="KW-1185">Reference proteome</keyword>
<dbReference type="SMART" id="SM00256">
    <property type="entry name" value="FBOX"/>
    <property type="match status" value="1"/>
</dbReference>
<dbReference type="Pfam" id="PF07734">
    <property type="entry name" value="FBA_1"/>
    <property type="match status" value="1"/>
</dbReference>
<dbReference type="InterPro" id="IPR006527">
    <property type="entry name" value="F-box-assoc_dom_typ1"/>
</dbReference>
<dbReference type="PANTHER" id="PTHR35546:SF125">
    <property type="entry name" value="F-BOX DOMAIN-CONTAINING PROTEIN"/>
    <property type="match status" value="1"/>
</dbReference>
<accession>I1H5H3</accession>
<dbReference type="GeneID" id="104582368"/>
<dbReference type="OrthoDB" id="605328at2759"/>
<dbReference type="ExpressionAtlas" id="I1H5H3">
    <property type="expression patterns" value="baseline"/>
</dbReference>
<dbReference type="NCBIfam" id="TIGR01640">
    <property type="entry name" value="F_box_assoc_1"/>
    <property type="match status" value="1"/>
</dbReference>
<evidence type="ECO:0000313" key="4">
    <source>
        <dbReference type="Proteomes" id="UP000008810"/>
    </source>
</evidence>
<dbReference type="InterPro" id="IPR055290">
    <property type="entry name" value="At3g26010-like"/>
</dbReference>
<dbReference type="OMA" id="DEYLRHE"/>
<dbReference type="EnsemblPlants" id="KQK21690">
    <property type="protein sequence ID" value="KQK21690"/>
    <property type="gene ID" value="BRADI_1g62460v3"/>
</dbReference>
<dbReference type="KEGG" id="bdi:104582368"/>
<dbReference type="Pfam" id="PF00646">
    <property type="entry name" value="F-box"/>
    <property type="match status" value="1"/>
</dbReference>
<reference evidence="3" key="3">
    <citation type="submission" date="2018-08" db="UniProtKB">
        <authorList>
            <consortium name="EnsemblPlants"/>
        </authorList>
    </citation>
    <scope>IDENTIFICATION</scope>
    <source>
        <strain evidence="3">cv. Bd21</strain>
    </source>
</reference>
<dbReference type="AlphaFoldDB" id="I1H5H3"/>
<dbReference type="Gene3D" id="1.20.1280.50">
    <property type="match status" value="1"/>
</dbReference>
<dbReference type="RefSeq" id="XP_014758154.1">
    <property type="nucleotide sequence ID" value="XM_014902668.2"/>
</dbReference>
<dbReference type="InterPro" id="IPR017451">
    <property type="entry name" value="F-box-assoc_interact_dom"/>
</dbReference>